<reference evidence="2" key="1">
    <citation type="submission" date="2019-03" db="EMBL/GenBank/DDBJ databases">
        <title>Genome sequencing and reference-guided assembly of Black Bengal Goat (Capra hircus).</title>
        <authorList>
            <person name="Siddiki A.Z."/>
            <person name="Baten A."/>
            <person name="Billah M."/>
            <person name="Alam M.A.U."/>
            <person name="Shawrob K.S.M."/>
            <person name="Saha S."/>
            <person name="Chowdhury M."/>
            <person name="Rahman A.H."/>
            <person name="Stear M."/>
            <person name="Miah G."/>
            <person name="Das G.B."/>
            <person name="Hossain M.M."/>
            <person name="Kumkum M."/>
            <person name="Islam M.S."/>
            <person name="Mollah A.M."/>
            <person name="Ahsan A."/>
            <person name="Tusar F."/>
            <person name="Khan M.K.I."/>
        </authorList>
    </citation>
    <scope>NUCLEOTIDE SEQUENCE [LARGE SCALE GENOMIC DNA]</scope>
</reference>
<accession>A0A8C2NUV5</accession>
<dbReference type="AlphaFoldDB" id="A0A8C2NUV5"/>
<sequence>DLQSHSGWLVHSPLDLAVEGFSFALGVNKTDVIQQPGLSQGQVSFFFSHSHFLGFDLCVSSLTTSSALNKLNLLSRFCLLPCRLYCVTLWTFFIVVGHILFELFVFGTVAPTINVMALFMVASISILGMLVGLQHLEAESGSRQKKRN</sequence>
<proteinExistence type="predicted"/>
<dbReference type="Ensembl" id="ENSCHIT00010015048.1">
    <property type="protein sequence ID" value="ENSCHIP00010010605.1"/>
    <property type="gene ID" value="ENSCHIG00010007950.1"/>
</dbReference>
<reference evidence="2" key="2">
    <citation type="submission" date="2025-08" db="UniProtKB">
        <authorList>
            <consortium name="Ensembl"/>
        </authorList>
    </citation>
    <scope>IDENTIFICATION</scope>
</reference>
<feature type="transmembrane region" description="Helical" evidence="1">
    <location>
        <begin position="84"/>
        <end position="107"/>
    </location>
</feature>
<protein>
    <submittedName>
        <fullName evidence="2">Uncharacterized protein</fullName>
    </submittedName>
</protein>
<name>A0A8C2NUV5_CAPHI</name>
<keyword evidence="1" id="KW-1133">Transmembrane helix</keyword>
<organism evidence="2">
    <name type="scientific">Capra hircus</name>
    <name type="common">Goat</name>
    <dbReference type="NCBI Taxonomy" id="9925"/>
    <lineage>
        <taxon>Eukaryota</taxon>
        <taxon>Metazoa</taxon>
        <taxon>Chordata</taxon>
        <taxon>Craniata</taxon>
        <taxon>Vertebrata</taxon>
        <taxon>Euteleostomi</taxon>
        <taxon>Mammalia</taxon>
        <taxon>Eutheria</taxon>
        <taxon>Laurasiatheria</taxon>
        <taxon>Artiodactyla</taxon>
        <taxon>Ruminantia</taxon>
        <taxon>Pecora</taxon>
        <taxon>Bovidae</taxon>
        <taxon>Caprinae</taxon>
        <taxon>Capra</taxon>
    </lineage>
</organism>
<dbReference type="InterPro" id="IPR005352">
    <property type="entry name" value="Erg28"/>
</dbReference>
<keyword evidence="1" id="KW-0472">Membrane</keyword>
<evidence type="ECO:0000256" key="1">
    <source>
        <dbReference type="SAM" id="Phobius"/>
    </source>
</evidence>
<keyword evidence="1" id="KW-0812">Transmembrane</keyword>
<dbReference type="GO" id="GO:0016020">
    <property type="term" value="C:membrane"/>
    <property type="evidence" value="ECO:0007669"/>
    <property type="project" value="InterPro"/>
</dbReference>
<dbReference type="Pfam" id="PF03694">
    <property type="entry name" value="Erg28"/>
    <property type="match status" value="1"/>
</dbReference>
<feature type="transmembrane region" description="Helical" evidence="1">
    <location>
        <begin position="113"/>
        <end position="136"/>
    </location>
</feature>
<evidence type="ECO:0000313" key="2">
    <source>
        <dbReference type="Ensembl" id="ENSCHIP00010010605.1"/>
    </source>
</evidence>